<keyword evidence="5" id="KW-0813">Transport</keyword>
<gene>
    <name evidence="14" type="primary">lolB</name>
    <name evidence="14" type="ORF">CWI70_04340</name>
</gene>
<comment type="similarity">
    <text evidence="2">Belongs to the LolB family.</text>
</comment>
<dbReference type="InterPro" id="IPR004565">
    <property type="entry name" value="OM_lipoprot_LolB"/>
</dbReference>
<evidence type="ECO:0000313" key="14">
    <source>
        <dbReference type="EMBL" id="RUO56007.1"/>
    </source>
</evidence>
<name>A0A432Y4Z2_9GAMM</name>
<dbReference type="Pfam" id="PF03550">
    <property type="entry name" value="LolB"/>
    <property type="match status" value="1"/>
</dbReference>
<evidence type="ECO:0000256" key="7">
    <source>
        <dbReference type="ARBA" id="ARBA00022927"/>
    </source>
</evidence>
<dbReference type="GO" id="GO:0015031">
    <property type="term" value="P:protein transport"/>
    <property type="evidence" value="ECO:0007669"/>
    <property type="project" value="UniProtKB-KW"/>
</dbReference>
<feature type="chain" id="PRO_5019292237" description="Outer-membrane lipoprotein LolB" evidence="13">
    <location>
        <begin position="18"/>
        <end position="210"/>
    </location>
</feature>
<dbReference type="RefSeq" id="WP_126770886.1">
    <property type="nucleotide sequence ID" value="NZ_JANQBU010000001.1"/>
</dbReference>
<evidence type="ECO:0000256" key="2">
    <source>
        <dbReference type="ARBA" id="ARBA00009696"/>
    </source>
</evidence>
<keyword evidence="6 13" id="KW-0732">Signal</keyword>
<keyword evidence="7" id="KW-0653">Protein transport</keyword>
<evidence type="ECO:0000256" key="8">
    <source>
        <dbReference type="ARBA" id="ARBA00023136"/>
    </source>
</evidence>
<dbReference type="GO" id="GO:0009279">
    <property type="term" value="C:cell outer membrane"/>
    <property type="evidence" value="ECO:0007669"/>
    <property type="project" value="UniProtKB-SubCell"/>
</dbReference>
<dbReference type="PROSITE" id="PS51257">
    <property type="entry name" value="PROKAR_LIPOPROTEIN"/>
    <property type="match status" value="1"/>
</dbReference>
<organism evidence="14 15">
    <name type="scientific">Pseudidiomarina homiensis</name>
    <dbReference type="NCBI Taxonomy" id="364198"/>
    <lineage>
        <taxon>Bacteria</taxon>
        <taxon>Pseudomonadati</taxon>
        <taxon>Pseudomonadota</taxon>
        <taxon>Gammaproteobacteria</taxon>
        <taxon>Alteromonadales</taxon>
        <taxon>Idiomarinaceae</taxon>
        <taxon>Pseudidiomarina</taxon>
    </lineage>
</organism>
<dbReference type="AlphaFoldDB" id="A0A432Y4Z2"/>
<keyword evidence="11" id="KW-0998">Cell outer membrane</keyword>
<dbReference type="Proteomes" id="UP000287649">
    <property type="component" value="Unassembled WGS sequence"/>
</dbReference>
<dbReference type="InterPro" id="IPR029046">
    <property type="entry name" value="LolA/LolB/LppX"/>
</dbReference>
<keyword evidence="10" id="KW-0143">Chaperone</keyword>
<dbReference type="CDD" id="cd16326">
    <property type="entry name" value="LolB"/>
    <property type="match status" value="1"/>
</dbReference>
<comment type="caution">
    <text evidence="14">The sequence shown here is derived from an EMBL/GenBank/DDBJ whole genome shotgun (WGS) entry which is preliminary data.</text>
</comment>
<keyword evidence="8" id="KW-0472">Membrane</keyword>
<dbReference type="NCBIfam" id="TIGR00548">
    <property type="entry name" value="lolB"/>
    <property type="match status" value="1"/>
</dbReference>
<dbReference type="OrthoDB" id="6237392at2"/>
<comment type="subunit">
    <text evidence="3">Monomer.</text>
</comment>
<evidence type="ECO:0000256" key="11">
    <source>
        <dbReference type="ARBA" id="ARBA00023237"/>
    </source>
</evidence>
<evidence type="ECO:0000256" key="12">
    <source>
        <dbReference type="ARBA" id="ARBA00023288"/>
    </source>
</evidence>
<keyword evidence="9" id="KW-0564">Palmitate</keyword>
<dbReference type="SUPFAM" id="SSF89392">
    <property type="entry name" value="Prokaryotic lipoproteins and lipoprotein localization factors"/>
    <property type="match status" value="1"/>
</dbReference>
<evidence type="ECO:0000256" key="1">
    <source>
        <dbReference type="ARBA" id="ARBA00004459"/>
    </source>
</evidence>
<evidence type="ECO:0000256" key="9">
    <source>
        <dbReference type="ARBA" id="ARBA00023139"/>
    </source>
</evidence>
<sequence length="210" mass="24385">MKLRLLLLFSLILTGCAAPPEEIPMDAIDANAVARHQAQVDALQHWQLRGQIALFNLTADERDAVYLEWKQSPERLQLRFYHPLKGTLARLEQDAQGATYYDEDEQAYYGYNAESLVARLFNFELPIMLLQQVIVGGRPQGAEQQRYLLLNNQELAVAPLMSYLVTRNEQQWQVQLNNYEQQSGQLFLPHNVELRSSTWRIKLRVSEWKL</sequence>
<dbReference type="Gene3D" id="2.50.20.10">
    <property type="entry name" value="Lipoprotein localisation LolA/LolB/LppX"/>
    <property type="match status" value="1"/>
</dbReference>
<proteinExistence type="inferred from homology"/>
<evidence type="ECO:0000313" key="15">
    <source>
        <dbReference type="Proteomes" id="UP000287649"/>
    </source>
</evidence>
<reference evidence="15" key="1">
    <citation type="journal article" date="2018" name="Front. Microbiol.">
        <title>Genome-Based Analysis Reveals the Taxonomy and Diversity of the Family Idiomarinaceae.</title>
        <authorList>
            <person name="Liu Y."/>
            <person name="Lai Q."/>
            <person name="Shao Z."/>
        </authorList>
    </citation>
    <scope>NUCLEOTIDE SEQUENCE [LARGE SCALE GENOMIC DNA]</scope>
    <source>
        <strain evidence="15">PO-M2</strain>
    </source>
</reference>
<evidence type="ECO:0000256" key="13">
    <source>
        <dbReference type="SAM" id="SignalP"/>
    </source>
</evidence>
<keyword evidence="15" id="KW-1185">Reference proteome</keyword>
<comment type="subcellular location">
    <subcellularLocation>
        <location evidence="1">Cell outer membrane</location>
        <topology evidence="1">Lipid-anchor</topology>
    </subcellularLocation>
</comment>
<evidence type="ECO:0000256" key="4">
    <source>
        <dbReference type="ARBA" id="ARBA00016202"/>
    </source>
</evidence>
<evidence type="ECO:0000256" key="10">
    <source>
        <dbReference type="ARBA" id="ARBA00023186"/>
    </source>
</evidence>
<evidence type="ECO:0000256" key="5">
    <source>
        <dbReference type="ARBA" id="ARBA00022448"/>
    </source>
</evidence>
<keyword evidence="12 14" id="KW-0449">Lipoprotein</keyword>
<feature type="signal peptide" evidence="13">
    <location>
        <begin position="1"/>
        <end position="17"/>
    </location>
</feature>
<evidence type="ECO:0000256" key="6">
    <source>
        <dbReference type="ARBA" id="ARBA00022729"/>
    </source>
</evidence>
<dbReference type="EMBL" id="PIPX01000001">
    <property type="protein sequence ID" value="RUO56007.1"/>
    <property type="molecule type" value="Genomic_DNA"/>
</dbReference>
<protein>
    <recommendedName>
        <fullName evidence="4">Outer-membrane lipoprotein LolB</fullName>
    </recommendedName>
</protein>
<accession>A0A432Y4Z2</accession>
<evidence type="ECO:0000256" key="3">
    <source>
        <dbReference type="ARBA" id="ARBA00011245"/>
    </source>
</evidence>